<dbReference type="Proteomes" id="UP001165289">
    <property type="component" value="Unassembled WGS sequence"/>
</dbReference>
<dbReference type="PANTHER" id="PTHR34093">
    <property type="entry name" value="CHLORIDE CHANNEL CLIC-LIKE PROTEIN 1"/>
    <property type="match status" value="1"/>
</dbReference>
<sequence length="419" mass="48058">MFSSGSSKQTNKQDQQQTPQTRDESLRTQELYTKNLEIFAKRVINFFTKECQDSVNNKQPCLLLREINFPDYYYEQFSQEIDLQNKQTQIQEYFDFIQESKVLNLEPNNLTLLKEQQISISLFWKTFSDLLPSALLVSYAIFCVLVAYFVLKATFHRLSALSVMFSLFLFTFLVSVPYEYMRLYHEAIGERNAKLSQTIPSECLSKDESILSTFLSQFSFHDDHCLEWHLALTSSPLLMVSPAHAFSTAFTKFFTGPFIELSRTLSKAFTVLLIDIPFQWQIPLIIIAVLILLVLICIGCGYSFNFTPFISMRPTRSVSAPIGSVANVTLAPNVADGALEKQNTPPIKLEVTINTNSTPIYTSETKQARKKLEFNQLDCEEITSHKEIENIKPELEPEPKDLEEDKENIIPNIKKEPLT</sequence>
<feature type="compositionally biased region" description="Low complexity" evidence="7">
    <location>
        <begin position="9"/>
        <end position="20"/>
    </location>
</feature>
<dbReference type="GO" id="GO:0016020">
    <property type="term" value="C:membrane"/>
    <property type="evidence" value="ECO:0007669"/>
    <property type="project" value="UniProtKB-SubCell"/>
</dbReference>
<reference evidence="9 10" key="1">
    <citation type="journal article" date="2023" name="BMC Biol.">
        <title>The compact genome of the sponge Oopsacas minuta (Hexactinellida) is lacking key metazoan core genes.</title>
        <authorList>
            <person name="Santini S."/>
            <person name="Schenkelaars Q."/>
            <person name="Jourda C."/>
            <person name="Duchesne M."/>
            <person name="Belahbib H."/>
            <person name="Rocher C."/>
            <person name="Selva M."/>
            <person name="Riesgo A."/>
            <person name="Vervoort M."/>
            <person name="Leys S.P."/>
            <person name="Kodjabachian L."/>
            <person name="Le Bivic A."/>
            <person name="Borchiellini C."/>
            <person name="Claverie J.M."/>
            <person name="Renard E."/>
        </authorList>
    </citation>
    <scope>NUCLEOTIDE SEQUENCE [LARGE SCALE GENOMIC DNA]</scope>
    <source>
        <strain evidence="9">SPO-2</strain>
    </source>
</reference>
<evidence type="ECO:0000256" key="5">
    <source>
        <dbReference type="ARBA" id="ARBA00022989"/>
    </source>
</evidence>
<evidence type="ECO:0000313" key="9">
    <source>
        <dbReference type="EMBL" id="KAI6659237.1"/>
    </source>
</evidence>
<name>A0AAV7KD96_9METZ</name>
<feature type="region of interest" description="Disordered" evidence="7">
    <location>
        <begin position="388"/>
        <end position="419"/>
    </location>
</feature>
<evidence type="ECO:0000256" key="7">
    <source>
        <dbReference type="SAM" id="MobiDB-lite"/>
    </source>
</evidence>
<feature type="region of interest" description="Disordered" evidence="7">
    <location>
        <begin position="1"/>
        <end position="26"/>
    </location>
</feature>
<comment type="similarity">
    <text evidence="2">Belongs to the chloride channel MCLC family.</text>
</comment>
<evidence type="ECO:0000256" key="8">
    <source>
        <dbReference type="SAM" id="Phobius"/>
    </source>
</evidence>
<feature type="transmembrane region" description="Helical" evidence="8">
    <location>
        <begin position="130"/>
        <end position="151"/>
    </location>
</feature>
<dbReference type="InterPro" id="IPR009231">
    <property type="entry name" value="Chloride_chnl_CLIC-like"/>
</dbReference>
<comment type="subcellular location">
    <subcellularLocation>
        <location evidence="1">Membrane</location>
        <topology evidence="1">Multi-pass membrane protein</topology>
    </subcellularLocation>
</comment>
<evidence type="ECO:0000256" key="2">
    <source>
        <dbReference type="ARBA" id="ARBA00005944"/>
    </source>
</evidence>
<dbReference type="EMBL" id="JAKMXF010000066">
    <property type="protein sequence ID" value="KAI6659237.1"/>
    <property type="molecule type" value="Genomic_DNA"/>
</dbReference>
<keyword evidence="4 8" id="KW-0812">Transmembrane</keyword>
<evidence type="ECO:0000256" key="6">
    <source>
        <dbReference type="ARBA" id="ARBA00023136"/>
    </source>
</evidence>
<evidence type="ECO:0000256" key="3">
    <source>
        <dbReference type="ARBA" id="ARBA00015571"/>
    </source>
</evidence>
<protein>
    <recommendedName>
        <fullName evidence="3">Chloride channel CLIC-like protein 1</fullName>
    </recommendedName>
</protein>
<gene>
    <name evidence="9" type="ORF">LOD99_14910</name>
</gene>
<comment type="caution">
    <text evidence="9">The sequence shown here is derived from an EMBL/GenBank/DDBJ whole genome shotgun (WGS) entry which is preliminary data.</text>
</comment>
<feature type="compositionally biased region" description="Basic and acidic residues" evidence="7">
    <location>
        <begin position="388"/>
        <end position="400"/>
    </location>
</feature>
<accession>A0AAV7KD96</accession>
<evidence type="ECO:0000256" key="4">
    <source>
        <dbReference type="ARBA" id="ARBA00022692"/>
    </source>
</evidence>
<feature type="transmembrane region" description="Helical" evidence="8">
    <location>
        <begin position="282"/>
        <end position="304"/>
    </location>
</feature>
<keyword evidence="5 8" id="KW-1133">Transmembrane helix</keyword>
<keyword evidence="10" id="KW-1185">Reference proteome</keyword>
<dbReference type="GO" id="GO:0005254">
    <property type="term" value="F:chloride channel activity"/>
    <property type="evidence" value="ECO:0007669"/>
    <property type="project" value="TreeGrafter"/>
</dbReference>
<proteinExistence type="inferred from homology"/>
<dbReference type="GO" id="GO:0005783">
    <property type="term" value="C:endoplasmic reticulum"/>
    <property type="evidence" value="ECO:0007669"/>
    <property type="project" value="TreeGrafter"/>
</dbReference>
<evidence type="ECO:0000256" key="1">
    <source>
        <dbReference type="ARBA" id="ARBA00004141"/>
    </source>
</evidence>
<keyword evidence="6 8" id="KW-0472">Membrane</keyword>
<dbReference type="Pfam" id="PF05934">
    <property type="entry name" value="MCLC"/>
    <property type="match status" value="1"/>
</dbReference>
<evidence type="ECO:0000313" key="10">
    <source>
        <dbReference type="Proteomes" id="UP001165289"/>
    </source>
</evidence>
<organism evidence="9 10">
    <name type="scientific">Oopsacas minuta</name>
    <dbReference type="NCBI Taxonomy" id="111878"/>
    <lineage>
        <taxon>Eukaryota</taxon>
        <taxon>Metazoa</taxon>
        <taxon>Porifera</taxon>
        <taxon>Hexactinellida</taxon>
        <taxon>Hexasterophora</taxon>
        <taxon>Lyssacinosida</taxon>
        <taxon>Leucopsacidae</taxon>
        <taxon>Oopsacas</taxon>
    </lineage>
</organism>
<dbReference type="PANTHER" id="PTHR34093:SF1">
    <property type="entry name" value="CHLORIDE CHANNEL CLIC-LIKE PROTEIN 1"/>
    <property type="match status" value="1"/>
</dbReference>
<dbReference type="AlphaFoldDB" id="A0AAV7KD96"/>
<feature type="transmembrane region" description="Helical" evidence="8">
    <location>
        <begin position="158"/>
        <end position="178"/>
    </location>
</feature>